<dbReference type="RefSeq" id="WP_135836232.1">
    <property type="nucleotide sequence ID" value="NZ_SRPE01000009.1"/>
</dbReference>
<evidence type="ECO:0000313" key="3">
    <source>
        <dbReference type="Proteomes" id="UP000297998"/>
    </source>
</evidence>
<dbReference type="EMBL" id="SRPE01000009">
    <property type="protein sequence ID" value="TGN24562.1"/>
    <property type="molecule type" value="Genomic_DNA"/>
</dbReference>
<dbReference type="OrthoDB" id="1238773at2"/>
<dbReference type="AlphaFoldDB" id="A0A4Z1BKX1"/>
<dbReference type="SUPFAM" id="SSF63724">
    <property type="entry name" value="Cytolysin/lectin"/>
    <property type="match status" value="1"/>
</dbReference>
<accession>A0A4Z1BKX1</accession>
<dbReference type="InterPro" id="IPR015926">
    <property type="entry name" value="Cytolysin/lectin"/>
</dbReference>
<feature type="signal peptide" evidence="1">
    <location>
        <begin position="1"/>
        <end position="21"/>
    </location>
</feature>
<keyword evidence="1" id="KW-0732">Signal</keyword>
<protein>
    <submittedName>
        <fullName evidence="2">Uncharacterized protein</fullName>
    </submittedName>
</protein>
<proteinExistence type="predicted"/>
<dbReference type="Proteomes" id="UP000297998">
    <property type="component" value="Unassembled WGS sequence"/>
</dbReference>
<feature type="chain" id="PRO_5021450503" evidence="1">
    <location>
        <begin position="22"/>
        <end position="356"/>
    </location>
</feature>
<name>A0A4Z1BKX1_9FLAO</name>
<sequence length="356" mass="41070">MKKILLLLPLLILMISCENQNELDEESINQKTNTNLRTNNIDNNLLWNDNGITKRSYIHVNHLNMLTHEKPLQQLSDLSEGDNLGMPTHIWPFKYECSNGNYISSLNESSPSFILITEGYDNINYGKYPGFDIWVQGGWSQNPIDFKIFNNAKALGNKNQLREVGLVFSHWPNNEKKGNHSFKEQFYLGNFNSVFTSFKVKLDDYYPKSNIEIRPTYITADFRFTYYNSEGVAVRSDVIGVLFSNPYNYDFYKNPNDVNHDKIFWKDFDSVIDNVPLKRILLDGKMLNINLPNNSIVSSIFNNVNFDYMPLIKKFLPSPPNGLTYNDAVIIGFDIYSSTRDGDVTFSIKDIRLLGN</sequence>
<evidence type="ECO:0000313" key="2">
    <source>
        <dbReference type="EMBL" id="TGN24562.1"/>
    </source>
</evidence>
<evidence type="ECO:0000256" key="1">
    <source>
        <dbReference type="SAM" id="SignalP"/>
    </source>
</evidence>
<reference evidence="2 3" key="1">
    <citation type="submission" date="2019-03" db="EMBL/GenBank/DDBJ databases">
        <title>Empedobacter tilapiae sp. nov., isolated from an intestine of Nile tilapia Oreochromis niloticus.</title>
        <authorList>
            <person name="Kim Y.-O."/>
            <person name="Yoon J.-H."/>
        </authorList>
    </citation>
    <scope>NUCLEOTIDE SEQUENCE [LARGE SCALE GENOMIC DNA]</scope>
    <source>
        <strain evidence="2 3">MRS2</strain>
    </source>
</reference>
<keyword evidence="3" id="KW-1185">Reference proteome</keyword>
<gene>
    <name evidence="2" type="ORF">E4J94_13015</name>
</gene>
<organism evidence="2 3">
    <name type="scientific">Empedobacter tilapiae</name>
    <dbReference type="NCBI Taxonomy" id="2491114"/>
    <lineage>
        <taxon>Bacteria</taxon>
        <taxon>Pseudomonadati</taxon>
        <taxon>Bacteroidota</taxon>
        <taxon>Flavobacteriia</taxon>
        <taxon>Flavobacteriales</taxon>
        <taxon>Weeksellaceae</taxon>
        <taxon>Empedobacter</taxon>
    </lineage>
</organism>
<dbReference type="PROSITE" id="PS51257">
    <property type="entry name" value="PROKAR_LIPOPROTEIN"/>
    <property type="match status" value="1"/>
</dbReference>
<comment type="caution">
    <text evidence="2">The sequence shown here is derived from an EMBL/GenBank/DDBJ whole genome shotgun (WGS) entry which is preliminary data.</text>
</comment>